<evidence type="ECO:0000313" key="2">
    <source>
        <dbReference type="Proteomes" id="UP000481517"/>
    </source>
</evidence>
<organism evidence="1 2">
    <name type="scientific">Pseudidiomarina piscicola</name>
    <dbReference type="NCBI Taxonomy" id="2614830"/>
    <lineage>
        <taxon>Bacteria</taxon>
        <taxon>Pseudomonadati</taxon>
        <taxon>Pseudomonadota</taxon>
        <taxon>Gammaproteobacteria</taxon>
        <taxon>Alteromonadales</taxon>
        <taxon>Idiomarinaceae</taxon>
        <taxon>Pseudidiomarina</taxon>
    </lineage>
</organism>
<proteinExistence type="predicted"/>
<reference evidence="1 2" key="1">
    <citation type="submission" date="2020-02" db="EMBL/GenBank/DDBJ databases">
        <authorList>
            <person name="Rodrigo-Torres L."/>
            <person name="Arahal R. D."/>
            <person name="Lucena T."/>
        </authorList>
    </citation>
    <scope>NUCLEOTIDE SEQUENCE [LARGE SCALE GENOMIC DNA]</scope>
    <source>
        <strain evidence="1 2">CECT 9734</strain>
    </source>
</reference>
<name>A0A6S6WRB5_9GAMM</name>
<evidence type="ECO:0000313" key="1">
    <source>
        <dbReference type="EMBL" id="CAB0150676.1"/>
    </source>
</evidence>
<sequence>MPAGFPAGIPGIAEVIEGAMQHAPQPARQSTAYAMAIRSFLIALASS</sequence>
<dbReference type="AlphaFoldDB" id="A0A6S6WRB5"/>
<dbReference type="EMBL" id="CADCXY010000002">
    <property type="protein sequence ID" value="CAB0150676.1"/>
    <property type="molecule type" value="Genomic_DNA"/>
</dbReference>
<dbReference type="Proteomes" id="UP000481517">
    <property type="component" value="Unassembled WGS sequence"/>
</dbReference>
<protein>
    <submittedName>
        <fullName evidence="1">Uncharacterized protein</fullName>
    </submittedName>
</protein>
<gene>
    <name evidence="1" type="ORF">PSI9734_01119</name>
</gene>
<keyword evidence="2" id="KW-1185">Reference proteome</keyword>
<accession>A0A6S6WRB5</accession>